<keyword evidence="2" id="KW-0732">Signal</keyword>
<evidence type="ECO:0000256" key="1">
    <source>
        <dbReference type="ARBA" id="ARBA00024195"/>
    </source>
</evidence>
<keyword evidence="5" id="KW-1185">Reference proteome</keyword>
<sequence length="455" mass="50899">MQSRVKLALAVVLWATVVSWPGASVDATDSGLPDFELDDGKGADGDDDYYYVNDGSDQQMQPSHKIISYAKPPAPAPPSEPFLMEDDDTSFEVMDDVDFVEHGPSVDFQRKAERMRRIMLTAFANREFQRKFGEVLPLLKVMSRTQKATLAALITAQVNSRDGHTLSLEQPFSNKMAKCALTFTLVLVAVAGTLAQTPSALRDTIWGEFPSVVLVKTPREEQYCLGAVINANHVLTSAYCVLTVGRTRIFPARLVRVFGGDIRVAPVSAHRQTRTASHIFVHEDYRPHTFEHNLAIIRLAEPFHLPSNRIEPAHIRMRIVPDGHECNLVTWYRPYVGGGEQQPGGAQEVPRQKTFGVLIRNRDICEGEQRTEQTIPESSICLNSAPQTVRLVQGDPVFCDGELTAIQSATLRIDPLETQPQLNLITTQVRFYTHWINNQLNRTQPMPVGWNPVEF</sequence>
<dbReference type="Proteomes" id="UP000075886">
    <property type="component" value="Unassembled WGS sequence"/>
</dbReference>
<comment type="similarity">
    <text evidence="1">Belongs to the peptidase S1 family. CLIP subfamily.</text>
</comment>
<organism evidence="4 5">
    <name type="scientific">Anopheles farauti</name>
    <dbReference type="NCBI Taxonomy" id="69004"/>
    <lineage>
        <taxon>Eukaryota</taxon>
        <taxon>Metazoa</taxon>
        <taxon>Ecdysozoa</taxon>
        <taxon>Arthropoda</taxon>
        <taxon>Hexapoda</taxon>
        <taxon>Insecta</taxon>
        <taxon>Pterygota</taxon>
        <taxon>Neoptera</taxon>
        <taxon>Endopterygota</taxon>
        <taxon>Diptera</taxon>
        <taxon>Nematocera</taxon>
        <taxon>Culicoidea</taxon>
        <taxon>Culicidae</taxon>
        <taxon>Anophelinae</taxon>
        <taxon>Anopheles</taxon>
    </lineage>
</organism>
<evidence type="ECO:0000313" key="4">
    <source>
        <dbReference type="EnsemblMetazoa" id="AFAF003999-PA"/>
    </source>
</evidence>
<dbReference type="SUPFAM" id="SSF50494">
    <property type="entry name" value="Trypsin-like serine proteases"/>
    <property type="match status" value="1"/>
</dbReference>
<feature type="signal peptide" evidence="2">
    <location>
        <begin position="1"/>
        <end position="27"/>
    </location>
</feature>
<evidence type="ECO:0000259" key="3">
    <source>
        <dbReference type="PROSITE" id="PS50240"/>
    </source>
</evidence>
<reference evidence="4" key="2">
    <citation type="submission" date="2020-05" db="UniProtKB">
        <authorList>
            <consortium name="EnsemblMetazoa"/>
        </authorList>
    </citation>
    <scope>IDENTIFICATION</scope>
    <source>
        <strain evidence="4">FAR1</strain>
    </source>
</reference>
<name>A0A182Q6H1_9DIPT</name>
<dbReference type="InterPro" id="IPR056200">
    <property type="entry name" value="NT_N"/>
</dbReference>
<dbReference type="EMBL" id="AXCN02000461">
    <property type="status" value="NOT_ANNOTATED_CDS"/>
    <property type="molecule type" value="Genomic_DNA"/>
</dbReference>
<dbReference type="EnsemblMetazoa" id="AFAF003999-RA">
    <property type="protein sequence ID" value="AFAF003999-PA"/>
    <property type="gene ID" value="AFAF003999"/>
</dbReference>
<dbReference type="PROSITE" id="PS50240">
    <property type="entry name" value="TRYPSIN_DOM"/>
    <property type="match status" value="1"/>
</dbReference>
<dbReference type="Pfam" id="PF24103">
    <property type="entry name" value="NT_N"/>
    <property type="match status" value="1"/>
</dbReference>
<dbReference type="InterPro" id="IPR043504">
    <property type="entry name" value="Peptidase_S1_PA_chymotrypsin"/>
</dbReference>
<dbReference type="GO" id="GO:0004252">
    <property type="term" value="F:serine-type endopeptidase activity"/>
    <property type="evidence" value="ECO:0007669"/>
    <property type="project" value="InterPro"/>
</dbReference>
<evidence type="ECO:0000313" key="5">
    <source>
        <dbReference type="Proteomes" id="UP000075886"/>
    </source>
</evidence>
<dbReference type="GO" id="GO:0006508">
    <property type="term" value="P:proteolysis"/>
    <property type="evidence" value="ECO:0007669"/>
    <property type="project" value="InterPro"/>
</dbReference>
<protein>
    <recommendedName>
        <fullName evidence="3">Peptidase S1 domain-containing protein</fullName>
    </recommendedName>
</protein>
<feature type="domain" description="Peptidase S1" evidence="3">
    <location>
        <begin position="189"/>
        <end position="441"/>
    </location>
</feature>
<dbReference type="VEuPathDB" id="VectorBase:AFAF003999"/>
<dbReference type="Pfam" id="PF00089">
    <property type="entry name" value="Trypsin"/>
    <property type="match status" value="1"/>
</dbReference>
<proteinExistence type="inferred from homology"/>
<feature type="chain" id="PRO_5008132457" description="Peptidase S1 domain-containing protein" evidence="2">
    <location>
        <begin position="28"/>
        <end position="455"/>
    </location>
</feature>
<dbReference type="AlphaFoldDB" id="A0A182Q6H1"/>
<dbReference type="STRING" id="69004.A0A182Q6H1"/>
<dbReference type="PANTHER" id="PTHR24260">
    <property type="match status" value="1"/>
</dbReference>
<dbReference type="Gene3D" id="2.40.10.10">
    <property type="entry name" value="Trypsin-like serine proteases"/>
    <property type="match status" value="1"/>
</dbReference>
<dbReference type="SMART" id="SM00020">
    <property type="entry name" value="Tryp_SPc"/>
    <property type="match status" value="1"/>
</dbReference>
<dbReference type="InterPro" id="IPR051333">
    <property type="entry name" value="CLIP_Serine_Protease"/>
</dbReference>
<reference evidence="5" key="1">
    <citation type="submission" date="2014-01" db="EMBL/GenBank/DDBJ databases">
        <title>The Genome Sequence of Anopheles farauti FAR1 (V2).</title>
        <authorList>
            <consortium name="The Broad Institute Genomics Platform"/>
            <person name="Neafsey D.E."/>
            <person name="Besansky N."/>
            <person name="Howell P."/>
            <person name="Walton C."/>
            <person name="Young S.K."/>
            <person name="Zeng Q."/>
            <person name="Gargeya S."/>
            <person name="Fitzgerald M."/>
            <person name="Haas B."/>
            <person name="Abouelleil A."/>
            <person name="Allen A.W."/>
            <person name="Alvarado L."/>
            <person name="Arachchi H.M."/>
            <person name="Berlin A.M."/>
            <person name="Chapman S.B."/>
            <person name="Gainer-Dewar J."/>
            <person name="Goldberg J."/>
            <person name="Griggs A."/>
            <person name="Gujja S."/>
            <person name="Hansen M."/>
            <person name="Howarth C."/>
            <person name="Imamovic A."/>
            <person name="Ireland A."/>
            <person name="Larimer J."/>
            <person name="McCowan C."/>
            <person name="Murphy C."/>
            <person name="Pearson M."/>
            <person name="Poon T.W."/>
            <person name="Priest M."/>
            <person name="Roberts A."/>
            <person name="Saif S."/>
            <person name="Shea T."/>
            <person name="Sisk P."/>
            <person name="Sykes S."/>
            <person name="Wortman J."/>
            <person name="Nusbaum C."/>
            <person name="Birren B."/>
        </authorList>
    </citation>
    <scope>NUCLEOTIDE SEQUENCE [LARGE SCALE GENOMIC DNA]</scope>
    <source>
        <strain evidence="5">FAR1</strain>
    </source>
</reference>
<dbReference type="PANTHER" id="PTHR24260:SF147">
    <property type="entry name" value="EG:BACR7A4.3 PROTEIN-RELATED"/>
    <property type="match status" value="1"/>
</dbReference>
<dbReference type="InterPro" id="IPR001254">
    <property type="entry name" value="Trypsin_dom"/>
</dbReference>
<evidence type="ECO:0000256" key="2">
    <source>
        <dbReference type="SAM" id="SignalP"/>
    </source>
</evidence>
<accession>A0A182Q6H1</accession>
<dbReference type="InterPro" id="IPR009003">
    <property type="entry name" value="Peptidase_S1_PA"/>
</dbReference>